<dbReference type="Proteomes" id="UP000199001">
    <property type="component" value="Unassembled WGS sequence"/>
</dbReference>
<evidence type="ECO:0000313" key="2">
    <source>
        <dbReference type="Proteomes" id="UP000199001"/>
    </source>
</evidence>
<sequence length="94" mass="10587">MNNVLRALMADTDEERDAHLNRETLLYAVQRTIQCQRTGAILDVRTAVMVTTILGDKRGAWVLTGEAWDEMEEWTRAKAAEIGATLEVIDGRKL</sequence>
<gene>
    <name evidence="1" type="ORF">GA0070606_5415</name>
</gene>
<dbReference type="AlphaFoldDB" id="A0A1C6VW18"/>
<accession>A0A1C6VW18</accession>
<proteinExistence type="predicted"/>
<evidence type="ECO:0000313" key="1">
    <source>
        <dbReference type="EMBL" id="SCL70485.1"/>
    </source>
</evidence>
<dbReference type="RefSeq" id="WP_091105716.1">
    <property type="nucleotide sequence ID" value="NZ_FMHZ01000002.1"/>
</dbReference>
<name>A0A1C6VW18_9ACTN</name>
<keyword evidence="2" id="KW-1185">Reference proteome</keyword>
<reference evidence="2" key="1">
    <citation type="submission" date="2016-06" db="EMBL/GenBank/DDBJ databases">
        <authorList>
            <person name="Varghese N."/>
            <person name="Submissions Spin"/>
        </authorList>
    </citation>
    <scope>NUCLEOTIDE SEQUENCE [LARGE SCALE GENOMIC DNA]</scope>
    <source>
        <strain evidence="2">DSM 43903</strain>
    </source>
</reference>
<dbReference type="OrthoDB" id="3392849at2"/>
<protein>
    <submittedName>
        <fullName evidence="1">Uncharacterized protein</fullName>
    </submittedName>
</protein>
<organism evidence="1 2">
    <name type="scientific">Micromonospora citrea</name>
    <dbReference type="NCBI Taxonomy" id="47855"/>
    <lineage>
        <taxon>Bacteria</taxon>
        <taxon>Bacillati</taxon>
        <taxon>Actinomycetota</taxon>
        <taxon>Actinomycetes</taxon>
        <taxon>Micromonosporales</taxon>
        <taxon>Micromonosporaceae</taxon>
        <taxon>Micromonospora</taxon>
    </lineage>
</organism>
<dbReference type="EMBL" id="FMHZ01000002">
    <property type="protein sequence ID" value="SCL70485.1"/>
    <property type="molecule type" value="Genomic_DNA"/>
</dbReference>
<dbReference type="STRING" id="47855.GA0070606_5415"/>